<protein>
    <submittedName>
        <fullName evidence="2">Uncharacterized protein</fullName>
    </submittedName>
</protein>
<keyword evidence="3" id="KW-1185">Reference proteome</keyword>
<reference evidence="2 3" key="1">
    <citation type="submission" date="2019-03" db="EMBL/GenBank/DDBJ databases">
        <title>An improved genome assembly of the fluke Schistosoma japonicum.</title>
        <authorList>
            <person name="Hu W."/>
            <person name="Luo F."/>
            <person name="Yin M."/>
            <person name="Mo X."/>
            <person name="Sun C."/>
            <person name="Wu Q."/>
            <person name="Zhu B."/>
            <person name="Xiang M."/>
            <person name="Wang J."/>
            <person name="Wang Y."/>
            <person name="Zhang T."/>
            <person name="Xu B."/>
            <person name="Zheng H."/>
            <person name="Feng Z."/>
        </authorList>
    </citation>
    <scope>NUCLEOTIDE SEQUENCE [LARGE SCALE GENOMIC DNA]</scope>
    <source>
        <strain evidence="2">HuSjv2</strain>
        <tissue evidence="2">Worms</tissue>
    </source>
</reference>
<evidence type="ECO:0000256" key="1">
    <source>
        <dbReference type="SAM" id="MobiDB-lite"/>
    </source>
</evidence>
<feature type="region of interest" description="Disordered" evidence="1">
    <location>
        <begin position="57"/>
        <end position="85"/>
    </location>
</feature>
<feature type="compositionally biased region" description="Polar residues" evidence="1">
    <location>
        <begin position="63"/>
        <end position="85"/>
    </location>
</feature>
<name>A0A4Z2CLS4_SCHJA</name>
<sequence>MSVISLRVRGDARRRDNVEVRGETGEGSMYSSRMMIRMILAIQRGVDYATPARHRMNRGSVAVNGTEQRSIKPNDQPVSTQSKTH</sequence>
<evidence type="ECO:0000313" key="2">
    <source>
        <dbReference type="EMBL" id="TNN04994.1"/>
    </source>
</evidence>
<evidence type="ECO:0000313" key="3">
    <source>
        <dbReference type="Proteomes" id="UP000311919"/>
    </source>
</evidence>
<proteinExistence type="predicted"/>
<comment type="caution">
    <text evidence="2">The sequence shown here is derived from an EMBL/GenBank/DDBJ whole genome shotgun (WGS) entry which is preliminary data.</text>
</comment>
<dbReference type="EMBL" id="SKCS01000661">
    <property type="protein sequence ID" value="TNN04994.1"/>
    <property type="molecule type" value="Genomic_DNA"/>
</dbReference>
<dbReference type="AlphaFoldDB" id="A0A4Z2CLS4"/>
<organism evidence="2 3">
    <name type="scientific">Schistosoma japonicum</name>
    <name type="common">Blood fluke</name>
    <dbReference type="NCBI Taxonomy" id="6182"/>
    <lineage>
        <taxon>Eukaryota</taxon>
        <taxon>Metazoa</taxon>
        <taxon>Spiralia</taxon>
        <taxon>Lophotrochozoa</taxon>
        <taxon>Platyhelminthes</taxon>
        <taxon>Trematoda</taxon>
        <taxon>Digenea</taxon>
        <taxon>Strigeidida</taxon>
        <taxon>Schistosomatoidea</taxon>
        <taxon>Schistosomatidae</taxon>
        <taxon>Schistosoma</taxon>
    </lineage>
</organism>
<gene>
    <name evidence="2" type="ORF">EWB00_009919</name>
</gene>
<dbReference type="Proteomes" id="UP000311919">
    <property type="component" value="Unassembled WGS sequence"/>
</dbReference>
<accession>A0A4Z2CLS4</accession>